<keyword evidence="2" id="KW-0645">Protease</keyword>
<name>A0A6J6SQN2_9ZZZZ</name>
<dbReference type="InterPro" id="IPR051201">
    <property type="entry name" value="Chloro_Bact_Ser_Proteases"/>
</dbReference>
<dbReference type="PRINTS" id="PR00834">
    <property type="entry name" value="PROTEASES2C"/>
</dbReference>
<dbReference type="Pfam" id="PF13365">
    <property type="entry name" value="Trypsin_2"/>
    <property type="match status" value="1"/>
</dbReference>
<sequence length="393" mass="38884">MSQPFFLRRALRRAGATVAATALAASTVLTVVPAHAATVPPPASAPEVDWPGSPGDPAFGPGYGGYGPNAGLGPYGGYASPYDQVPVTAGLDATDATTAQSRGVVMVSTVVEFGSGEGAGTGMVIDGDDGVVVTNHHVVEGSTEVTVTVATTGETYDAEVLGTDALHDVAVLRLVDAPSMPEVTTNTATLDVGDAVTAVGDAGGDGGTLTAAPGTVTDPHEPVTVSNDDGTETTIRNLIEVDADIISGDSGGALLDGDGDVVGMNVAASSGRSDIVGYVIPIRRVLRIADDILSGEESSTVSVGYDAFLGVQLASGTGAATIAAVLEGGAADEAGLRAGDIVTAVAGTATPTIAALRRAVASHDAGDEVRVAWTDSLGEAHSADLTLGRAPVA</sequence>
<dbReference type="InterPro" id="IPR009003">
    <property type="entry name" value="Peptidase_S1_PA"/>
</dbReference>
<dbReference type="Gene3D" id="2.40.10.10">
    <property type="entry name" value="Trypsin-like serine proteases"/>
    <property type="match status" value="2"/>
</dbReference>
<dbReference type="PANTHER" id="PTHR43343">
    <property type="entry name" value="PEPTIDASE S12"/>
    <property type="match status" value="1"/>
</dbReference>
<dbReference type="GO" id="GO:0006508">
    <property type="term" value="P:proteolysis"/>
    <property type="evidence" value="ECO:0007669"/>
    <property type="project" value="UniProtKB-KW"/>
</dbReference>
<gene>
    <name evidence="6" type="ORF">UFOPK2761_01008</name>
</gene>
<dbReference type="InterPro" id="IPR006311">
    <property type="entry name" value="TAT_signal"/>
</dbReference>
<protein>
    <submittedName>
        <fullName evidence="6">Unannotated protein</fullName>
    </submittedName>
</protein>
<evidence type="ECO:0000256" key="1">
    <source>
        <dbReference type="ARBA" id="ARBA00010541"/>
    </source>
</evidence>
<feature type="region of interest" description="Disordered" evidence="4">
    <location>
        <begin position="41"/>
        <end position="62"/>
    </location>
</feature>
<dbReference type="InterPro" id="IPR001478">
    <property type="entry name" value="PDZ"/>
</dbReference>
<dbReference type="PROSITE" id="PS50106">
    <property type="entry name" value="PDZ"/>
    <property type="match status" value="1"/>
</dbReference>
<dbReference type="PANTHER" id="PTHR43343:SF3">
    <property type="entry name" value="PROTEASE DO-LIKE 8, CHLOROPLASTIC"/>
    <property type="match status" value="1"/>
</dbReference>
<dbReference type="InterPro" id="IPR036034">
    <property type="entry name" value="PDZ_sf"/>
</dbReference>
<evidence type="ECO:0000256" key="3">
    <source>
        <dbReference type="ARBA" id="ARBA00022801"/>
    </source>
</evidence>
<reference evidence="6" key="1">
    <citation type="submission" date="2020-05" db="EMBL/GenBank/DDBJ databases">
        <authorList>
            <person name="Chiriac C."/>
            <person name="Salcher M."/>
            <person name="Ghai R."/>
            <person name="Kavagutti S V."/>
        </authorList>
    </citation>
    <scope>NUCLEOTIDE SEQUENCE</scope>
</reference>
<evidence type="ECO:0000256" key="4">
    <source>
        <dbReference type="SAM" id="MobiDB-lite"/>
    </source>
</evidence>
<comment type="similarity">
    <text evidence="1">Belongs to the peptidase S1C family.</text>
</comment>
<dbReference type="SMART" id="SM00228">
    <property type="entry name" value="PDZ"/>
    <property type="match status" value="1"/>
</dbReference>
<feature type="domain" description="PDZ" evidence="5">
    <location>
        <begin position="304"/>
        <end position="348"/>
    </location>
</feature>
<organism evidence="6">
    <name type="scientific">freshwater metagenome</name>
    <dbReference type="NCBI Taxonomy" id="449393"/>
    <lineage>
        <taxon>unclassified sequences</taxon>
        <taxon>metagenomes</taxon>
        <taxon>ecological metagenomes</taxon>
    </lineage>
</organism>
<evidence type="ECO:0000256" key="2">
    <source>
        <dbReference type="ARBA" id="ARBA00022670"/>
    </source>
</evidence>
<evidence type="ECO:0000259" key="5">
    <source>
        <dbReference type="PROSITE" id="PS50106"/>
    </source>
</evidence>
<dbReference type="InterPro" id="IPR001940">
    <property type="entry name" value="Peptidase_S1C"/>
</dbReference>
<dbReference type="InterPro" id="IPR041489">
    <property type="entry name" value="PDZ_6"/>
</dbReference>
<dbReference type="SUPFAM" id="SSF50494">
    <property type="entry name" value="Trypsin-like serine proteases"/>
    <property type="match status" value="1"/>
</dbReference>
<accession>A0A6J6SQN2</accession>
<dbReference type="PROSITE" id="PS51318">
    <property type="entry name" value="TAT"/>
    <property type="match status" value="1"/>
</dbReference>
<dbReference type="Gene3D" id="2.30.42.10">
    <property type="match status" value="1"/>
</dbReference>
<dbReference type="EMBL" id="CAEZYQ010000006">
    <property type="protein sequence ID" value="CAB4737346.1"/>
    <property type="molecule type" value="Genomic_DNA"/>
</dbReference>
<dbReference type="Pfam" id="PF17820">
    <property type="entry name" value="PDZ_6"/>
    <property type="match status" value="1"/>
</dbReference>
<evidence type="ECO:0000313" key="6">
    <source>
        <dbReference type="EMBL" id="CAB4737346.1"/>
    </source>
</evidence>
<dbReference type="InterPro" id="IPR043504">
    <property type="entry name" value="Peptidase_S1_PA_chymotrypsin"/>
</dbReference>
<keyword evidence="3" id="KW-0378">Hydrolase</keyword>
<dbReference type="GO" id="GO:0004252">
    <property type="term" value="F:serine-type endopeptidase activity"/>
    <property type="evidence" value="ECO:0007669"/>
    <property type="project" value="InterPro"/>
</dbReference>
<dbReference type="AlphaFoldDB" id="A0A6J6SQN2"/>
<proteinExistence type="inferred from homology"/>
<dbReference type="SUPFAM" id="SSF50156">
    <property type="entry name" value="PDZ domain-like"/>
    <property type="match status" value="1"/>
</dbReference>